<dbReference type="RefSeq" id="WP_127154166.1">
    <property type="nucleotide sequence ID" value="NZ_CP029042.1"/>
</dbReference>
<accession>A0A3Q9KEC1</accession>
<proteinExistence type="predicted"/>
<evidence type="ECO:0000313" key="3">
    <source>
        <dbReference type="Proteomes" id="UP000275579"/>
    </source>
</evidence>
<evidence type="ECO:0000259" key="1">
    <source>
        <dbReference type="Pfam" id="PF13472"/>
    </source>
</evidence>
<feature type="domain" description="SGNH hydrolase-type esterase" evidence="1">
    <location>
        <begin position="187"/>
        <end position="382"/>
    </location>
</feature>
<dbReference type="InterPro" id="IPR013830">
    <property type="entry name" value="SGNH_hydro"/>
</dbReference>
<dbReference type="InterPro" id="IPR036514">
    <property type="entry name" value="SGNH_hydro_sf"/>
</dbReference>
<protein>
    <submittedName>
        <fullName evidence="2">G-D-S-L family lipolytic protein</fullName>
    </submittedName>
</protein>
<dbReference type="PANTHER" id="PTHR43784:SF2">
    <property type="entry name" value="GDSL-LIKE LIPASE_ACYLHYDROLASE, PUTATIVE (AFU_ORTHOLOGUE AFUA_2G00820)-RELATED"/>
    <property type="match status" value="1"/>
</dbReference>
<sequence length="392" mass="41659">MNADTTSLSWKAGWTAAVQRPSEGFHKNWAQEGFADQTVRQIVRVTGSGTSARIKLSHRYGTAPLELAGATIALTDKGAAERAGSVRPLTFGGARSVRVPAGEEIYSDAAEVPVAPFESLTVSLYFARPTGPASFHAQAYATAYRAAGDQLAAADPAVFGETTVSWYYLAAVELADGGPARDDTVVAFGDSLTDGFASTIDGNRRYTDALAERLADQGTPRPVLNQGIGGNLLLNDSAWFGDRAGDRFRRDVLDQPGVRSVVVLVGLNDIGFSEIELPTYRPNPDQSPAELIAGYRELIGLAHAAGVRITGATIMPFKGADYHTPTAEAKRREVNAWIRTSGEFDAVADFATALADPSDPDALLPAYDSGDHKHPNDEGYRAMAAAIDLTTL</sequence>
<dbReference type="Proteomes" id="UP000275579">
    <property type="component" value="Chromosome"/>
</dbReference>
<dbReference type="Gene3D" id="3.40.50.1110">
    <property type="entry name" value="SGNH hydrolase"/>
    <property type="match status" value="1"/>
</dbReference>
<dbReference type="PANTHER" id="PTHR43784">
    <property type="entry name" value="GDSL-LIKE LIPASE/ACYLHYDROLASE, PUTATIVE (AFU_ORTHOLOGUE AFUA_2G00820)-RELATED"/>
    <property type="match status" value="1"/>
</dbReference>
<reference evidence="2 3" key="1">
    <citation type="submission" date="2018-04" db="EMBL/GenBank/DDBJ databases">
        <title>Complete genome sequences of Streptomyces lydicus strain WYEC and characterization of antagonistic properties of biological control agents.</title>
        <authorList>
            <person name="Mariita R.M."/>
            <person name="Sello J.K."/>
        </authorList>
    </citation>
    <scope>NUCLEOTIDE SEQUENCE [LARGE SCALE GENOMIC DNA]</scope>
    <source>
        <strain evidence="2 3">WYEC 108</strain>
    </source>
</reference>
<dbReference type="SUPFAM" id="SSF52266">
    <property type="entry name" value="SGNH hydrolase"/>
    <property type="match status" value="1"/>
</dbReference>
<organism evidence="2 3">
    <name type="scientific">Streptomyces lydicus</name>
    <dbReference type="NCBI Taxonomy" id="47763"/>
    <lineage>
        <taxon>Bacteria</taxon>
        <taxon>Bacillati</taxon>
        <taxon>Actinomycetota</taxon>
        <taxon>Actinomycetes</taxon>
        <taxon>Kitasatosporales</taxon>
        <taxon>Streptomycetaceae</taxon>
        <taxon>Streptomyces</taxon>
    </lineage>
</organism>
<dbReference type="AlphaFoldDB" id="A0A3Q9KEC1"/>
<gene>
    <name evidence="2" type="ORF">DDE74_34905</name>
</gene>
<name>A0A3Q9KEC1_9ACTN</name>
<dbReference type="CDD" id="cd01830">
    <property type="entry name" value="XynE_like"/>
    <property type="match status" value="1"/>
</dbReference>
<dbReference type="EMBL" id="CP029042">
    <property type="protein sequence ID" value="AZS75413.1"/>
    <property type="molecule type" value="Genomic_DNA"/>
</dbReference>
<dbReference type="Pfam" id="PF13472">
    <property type="entry name" value="Lipase_GDSL_2"/>
    <property type="match status" value="1"/>
</dbReference>
<dbReference type="InterPro" id="IPR053140">
    <property type="entry name" value="GDSL_Rv0518-like"/>
</dbReference>
<evidence type="ECO:0000313" key="2">
    <source>
        <dbReference type="EMBL" id="AZS75413.1"/>
    </source>
</evidence>